<name>A0A1B1YR35_9GAMM</name>
<dbReference type="STRING" id="1810504.PG2T_02930"/>
<keyword evidence="3" id="KW-1185">Reference proteome</keyword>
<sequence>MSLQSALLRCPGCGTVFRGPATVPAHGRVRCGVCSEVFAAQADVDPLPSGRAGHAADIPRPAYVSAVTASAPGGGLVRAGLVVVLLVLLAGQMLWFGRNRVAELPSLRPLLEAVCQRFGCSLPPFRDLRAIRVAEARVTSHPDYAGALLAVVRLENGAPLAQPWPRLTLALTGPADAVVAERLFEPAEYLPAERQGNPQFATGATVEVRLPLADPGTAAAGFRFTLH</sequence>
<keyword evidence="1" id="KW-0472">Membrane</keyword>
<gene>
    <name evidence="2" type="ORF">PG2T_02930</name>
</gene>
<evidence type="ECO:0008006" key="4">
    <source>
        <dbReference type="Google" id="ProtNLM"/>
    </source>
</evidence>
<dbReference type="RefSeq" id="WP_068802753.1">
    <property type="nucleotide sequence ID" value="NZ_CP014671.1"/>
</dbReference>
<evidence type="ECO:0000256" key="1">
    <source>
        <dbReference type="SAM" id="Phobius"/>
    </source>
</evidence>
<evidence type="ECO:0000313" key="3">
    <source>
        <dbReference type="Proteomes" id="UP000092952"/>
    </source>
</evidence>
<dbReference type="AlphaFoldDB" id="A0A1B1YR35"/>
<feature type="transmembrane region" description="Helical" evidence="1">
    <location>
        <begin position="76"/>
        <end position="96"/>
    </location>
</feature>
<dbReference type="EMBL" id="CP014671">
    <property type="protein sequence ID" value="ANX03246.1"/>
    <property type="molecule type" value="Genomic_DNA"/>
</dbReference>
<accession>A0A1B1YR35</accession>
<dbReference type="Pfam" id="PF11906">
    <property type="entry name" value="DUF3426"/>
    <property type="match status" value="1"/>
</dbReference>
<keyword evidence="1" id="KW-0812">Transmembrane</keyword>
<proteinExistence type="predicted"/>
<keyword evidence="1" id="KW-1133">Transmembrane helix</keyword>
<dbReference type="KEGG" id="gbi:PG2T_02930"/>
<organism evidence="2 3">
    <name type="scientific">Immundisolibacter cernigliae</name>
    <dbReference type="NCBI Taxonomy" id="1810504"/>
    <lineage>
        <taxon>Bacteria</taxon>
        <taxon>Pseudomonadati</taxon>
        <taxon>Pseudomonadota</taxon>
        <taxon>Gammaproteobacteria</taxon>
        <taxon>Immundisolibacterales</taxon>
        <taxon>Immundisolibacteraceae</taxon>
        <taxon>Immundisolibacter</taxon>
    </lineage>
</organism>
<dbReference type="Proteomes" id="UP000092952">
    <property type="component" value="Chromosome"/>
</dbReference>
<reference evidence="3" key="1">
    <citation type="submission" date="2016-03" db="EMBL/GenBank/DDBJ databases">
        <title>Complete genome sequence of Solimmundus cernigliae, representing a novel lineage of polycyclic aromatic hydrocarbon degraders within the Gammaproteobacteria.</title>
        <authorList>
            <person name="Singleton D.R."/>
            <person name="Dickey A.N."/>
            <person name="Scholl E.H."/>
            <person name="Wright F.A."/>
            <person name="Aitken M.D."/>
        </authorList>
    </citation>
    <scope>NUCLEOTIDE SEQUENCE [LARGE SCALE GENOMIC DNA]</scope>
    <source>
        <strain evidence="3">TR3.2</strain>
    </source>
</reference>
<evidence type="ECO:0000313" key="2">
    <source>
        <dbReference type="EMBL" id="ANX03246.1"/>
    </source>
</evidence>
<dbReference type="InterPro" id="IPR021834">
    <property type="entry name" value="DUF3426"/>
</dbReference>
<protein>
    <recommendedName>
        <fullName evidence="4">Zinc finger/thioredoxin putative domain-containing protein</fullName>
    </recommendedName>
</protein>
<dbReference type="InParanoid" id="A0A1B1YR35"/>
<dbReference type="OrthoDB" id="5294582at2"/>